<evidence type="ECO:0000256" key="6">
    <source>
        <dbReference type="ARBA" id="ARBA00022723"/>
    </source>
</evidence>
<comment type="subcellular location">
    <subcellularLocation>
        <location evidence="2">Endoplasmic reticulum membrane</location>
        <topology evidence="2">Single-pass type II membrane protein</topology>
    </subcellularLocation>
</comment>
<evidence type="ECO:0000256" key="10">
    <source>
        <dbReference type="ARBA" id="ARBA00022989"/>
    </source>
</evidence>
<dbReference type="Gene3D" id="3.50.30.30">
    <property type="match status" value="1"/>
</dbReference>
<dbReference type="STRING" id="3818.A0A445CX89"/>
<gene>
    <name evidence="19" type="ORF">Ahy_A06g030735</name>
</gene>
<dbReference type="Gene3D" id="3.40.630.10">
    <property type="entry name" value="Zn peptidases"/>
    <property type="match status" value="1"/>
</dbReference>
<evidence type="ECO:0000256" key="8">
    <source>
        <dbReference type="ARBA" id="ARBA00022833"/>
    </source>
</evidence>
<evidence type="ECO:0000313" key="19">
    <source>
        <dbReference type="EMBL" id="RYR55538.1"/>
    </source>
</evidence>
<sequence>MVRIIPLPTNTITGKPSPLETFVAILVLCILGFYTLYYPYPVSTSTAIDLFLSSASNSTISSYLRSLTLHPHLAGTKLAADTTRLVINHFRSLNLPTHTTTYTTLLSYPLHSSVSLHFPNGSVLNLPLTEPVHFSDQTGQPVVQPYHAYSPSGSAYARAVFVNYGRERDYRALRAQGVHVNGCVVVVRKGDGLGRGAVVEKAEENGAVAVLVYGDGDTWRDGFERGHVMRGVGDPLSPGWAGVDGGETLGLDDSEVSKRFPKIPSLPLSAEVAEIVLGSLGGAPVPLEWRGTLGSKVRHVGPGPTMLNFSYQGEKKVATIQNVFAVIKGCEEPDRYVLLGNHRDAWTFGAVDPSSGTAALLDIARRFSILLGSGWTPRRSIILCSWDAEEFGMIGSTEWVEQNLINLSPKAVAYLNVDCAVQGPGLFVGSTPQLDNLIVEVTKKVKDPDSEGASIYENWAVTGEDYNIQRLSAVDSDFAPFVQHAGVPSIDVYYGRDFPVYHTAYDSYNWMTEYGDPFFQRHVAVTGIWGLLALHLADDSILPFNYISYANQLLFYKNKLSNLLDQQVSLHPLTMSIQEFASAAKQVDDESKQLRLQETAGDIVDMRKRALNDRLILAEKGFIDADGLHGRKWFKHLVFGPPRDQESKLDFFPGIADSITQGSSKATSERERVAAIQHEIWRVARAIQTAASALKGEFT</sequence>
<evidence type="ECO:0000256" key="15">
    <source>
        <dbReference type="ARBA" id="ARBA00066561"/>
    </source>
</evidence>
<dbReference type="GO" id="GO:0010075">
    <property type="term" value="P:regulation of meristem growth"/>
    <property type="evidence" value="ECO:0007669"/>
    <property type="project" value="UniProtKB-ARBA"/>
</dbReference>
<evidence type="ECO:0000256" key="12">
    <source>
        <dbReference type="ARBA" id="ARBA00023136"/>
    </source>
</evidence>
<accession>A0A445CX89</accession>
<evidence type="ECO:0000259" key="18">
    <source>
        <dbReference type="Pfam" id="PF04389"/>
    </source>
</evidence>
<evidence type="ECO:0000259" key="17">
    <source>
        <dbReference type="Pfam" id="PF04253"/>
    </source>
</evidence>
<keyword evidence="7" id="KW-0378">Hydrolase</keyword>
<dbReference type="InterPro" id="IPR039373">
    <property type="entry name" value="Peptidase_M28B"/>
</dbReference>
<dbReference type="Gramene" id="arahy.Tifrunner.gnm2.ann2.Ah06g422600.1">
    <property type="protein sequence ID" value="arahy.Tifrunner.gnm2.ann2.Ah06g422600.1-CDS"/>
    <property type="gene ID" value="arahy.Tifrunner.gnm2.ann2.Ah06g422600"/>
</dbReference>
<keyword evidence="5 16" id="KW-0812">Transmembrane</keyword>
<evidence type="ECO:0000256" key="16">
    <source>
        <dbReference type="SAM" id="Phobius"/>
    </source>
</evidence>
<keyword evidence="8" id="KW-0862">Zinc</keyword>
<dbReference type="FunFam" id="1.20.930.40:FF:000001">
    <property type="entry name" value="N-acetylated-alpha-linked acidic dipeptidase 2"/>
    <property type="match status" value="1"/>
</dbReference>
<keyword evidence="4" id="KW-0645">Protease</keyword>
<dbReference type="EMBL" id="SDMP01000006">
    <property type="protein sequence ID" value="RYR55538.1"/>
    <property type="molecule type" value="Genomic_DNA"/>
</dbReference>
<comment type="caution">
    <text evidence="19">The sequence shown here is derived from an EMBL/GenBank/DDBJ whole genome shotgun (WGS) entry which is preliminary data.</text>
</comment>
<keyword evidence="13" id="KW-0325">Glycoprotein</keyword>
<keyword evidence="20" id="KW-1185">Reference proteome</keyword>
<feature type="domain" description="Peptidase M28" evidence="18">
    <location>
        <begin position="322"/>
        <end position="509"/>
    </location>
</feature>
<dbReference type="PANTHER" id="PTHR10404:SF75">
    <property type="entry name" value="GLUTAMATE CARBOXYPEPTIDASE AMP1-RELATED"/>
    <property type="match status" value="1"/>
</dbReference>
<organism evidence="19 20">
    <name type="scientific">Arachis hypogaea</name>
    <name type="common">Peanut</name>
    <dbReference type="NCBI Taxonomy" id="3818"/>
    <lineage>
        <taxon>Eukaryota</taxon>
        <taxon>Viridiplantae</taxon>
        <taxon>Streptophyta</taxon>
        <taxon>Embryophyta</taxon>
        <taxon>Tracheophyta</taxon>
        <taxon>Spermatophyta</taxon>
        <taxon>Magnoliopsida</taxon>
        <taxon>eudicotyledons</taxon>
        <taxon>Gunneridae</taxon>
        <taxon>Pentapetalae</taxon>
        <taxon>rosids</taxon>
        <taxon>fabids</taxon>
        <taxon>Fabales</taxon>
        <taxon>Fabaceae</taxon>
        <taxon>Papilionoideae</taxon>
        <taxon>50 kb inversion clade</taxon>
        <taxon>dalbergioids sensu lato</taxon>
        <taxon>Dalbergieae</taxon>
        <taxon>Pterocarpus clade</taxon>
        <taxon>Arachis</taxon>
    </lineage>
</organism>
<dbReference type="InterPro" id="IPR046450">
    <property type="entry name" value="PA_dom_sf"/>
</dbReference>
<protein>
    <recommendedName>
        <fullName evidence="15">glutamate carboxypeptidase II</fullName>
        <ecNumber evidence="15">3.4.17.21</ecNumber>
    </recommendedName>
</protein>
<dbReference type="InterPro" id="IPR007365">
    <property type="entry name" value="TFR-like_dimer_dom"/>
</dbReference>
<evidence type="ECO:0000256" key="7">
    <source>
        <dbReference type="ARBA" id="ARBA00022801"/>
    </source>
</evidence>
<keyword evidence="10 16" id="KW-1133">Transmembrane helix</keyword>
<feature type="transmembrane region" description="Helical" evidence="16">
    <location>
        <begin position="21"/>
        <end position="40"/>
    </location>
</feature>
<name>A0A445CX89_ARAHY</name>
<comment type="similarity">
    <text evidence="3">Belongs to the peptidase M28 family. M28B subfamily.</text>
</comment>
<evidence type="ECO:0000256" key="3">
    <source>
        <dbReference type="ARBA" id="ARBA00005634"/>
    </source>
</evidence>
<evidence type="ECO:0000256" key="13">
    <source>
        <dbReference type="ARBA" id="ARBA00023180"/>
    </source>
</evidence>
<dbReference type="SMR" id="A0A445CX89"/>
<comment type="cofactor">
    <cofactor evidence="1">
        <name>Zn(2+)</name>
        <dbReference type="ChEBI" id="CHEBI:29105"/>
    </cofactor>
</comment>
<dbReference type="Pfam" id="PF04389">
    <property type="entry name" value="Peptidase_M28"/>
    <property type="match status" value="1"/>
</dbReference>
<dbReference type="CDD" id="cd08022">
    <property type="entry name" value="M28_PSMA_like"/>
    <property type="match status" value="1"/>
</dbReference>
<keyword evidence="9" id="KW-0735">Signal-anchor</keyword>
<dbReference type="GO" id="GO:0004181">
    <property type="term" value="F:metallocarboxypeptidase activity"/>
    <property type="evidence" value="ECO:0007669"/>
    <property type="project" value="UniProtKB-EC"/>
</dbReference>
<proteinExistence type="inferred from homology"/>
<dbReference type="InterPro" id="IPR007484">
    <property type="entry name" value="Peptidase_M28"/>
</dbReference>
<reference evidence="19 20" key="1">
    <citation type="submission" date="2019-01" db="EMBL/GenBank/DDBJ databases">
        <title>Sequencing of cultivated peanut Arachis hypogaea provides insights into genome evolution and oil improvement.</title>
        <authorList>
            <person name="Chen X."/>
        </authorList>
    </citation>
    <scope>NUCLEOTIDE SEQUENCE [LARGE SCALE GENOMIC DNA]</scope>
    <source>
        <strain evidence="20">cv. Fuhuasheng</strain>
        <tissue evidence="19">Leaves</tissue>
    </source>
</reference>
<dbReference type="GO" id="GO:0006508">
    <property type="term" value="P:proteolysis"/>
    <property type="evidence" value="ECO:0007669"/>
    <property type="project" value="UniProtKB-KW"/>
</dbReference>
<dbReference type="SUPFAM" id="SSF52025">
    <property type="entry name" value="PA domain"/>
    <property type="match status" value="1"/>
</dbReference>
<dbReference type="EC" id="3.4.17.21" evidence="15"/>
<dbReference type="Pfam" id="PF04253">
    <property type="entry name" value="TFR_dimer"/>
    <property type="match status" value="1"/>
</dbReference>
<evidence type="ECO:0000256" key="4">
    <source>
        <dbReference type="ARBA" id="ARBA00022670"/>
    </source>
</evidence>
<dbReference type="InterPro" id="IPR036757">
    <property type="entry name" value="TFR-like_dimer_dom_sf"/>
</dbReference>
<evidence type="ECO:0000256" key="14">
    <source>
        <dbReference type="ARBA" id="ARBA00052003"/>
    </source>
</evidence>
<evidence type="ECO:0000256" key="9">
    <source>
        <dbReference type="ARBA" id="ARBA00022968"/>
    </source>
</evidence>
<dbReference type="GO" id="GO:0046872">
    <property type="term" value="F:metal ion binding"/>
    <property type="evidence" value="ECO:0007669"/>
    <property type="project" value="UniProtKB-KW"/>
</dbReference>
<comment type="catalytic activity">
    <reaction evidence="14">
        <text>Release of an unsubstituted, C-terminal glutamyl residue, typically from Ac-Asp-Glu or folylpoly-gamma-glutamates.</text>
        <dbReference type="EC" id="3.4.17.21"/>
    </reaction>
</comment>
<dbReference type="Proteomes" id="UP000289738">
    <property type="component" value="Chromosome A06"/>
</dbReference>
<evidence type="ECO:0000256" key="1">
    <source>
        <dbReference type="ARBA" id="ARBA00001947"/>
    </source>
</evidence>
<feature type="domain" description="Transferrin receptor-like dimerisation" evidence="17">
    <location>
        <begin position="568"/>
        <end position="695"/>
    </location>
</feature>
<evidence type="ECO:0000256" key="5">
    <source>
        <dbReference type="ARBA" id="ARBA00022692"/>
    </source>
</evidence>
<dbReference type="SUPFAM" id="SSF53187">
    <property type="entry name" value="Zn-dependent exopeptidases"/>
    <property type="match status" value="1"/>
</dbReference>
<evidence type="ECO:0000256" key="2">
    <source>
        <dbReference type="ARBA" id="ARBA00004648"/>
    </source>
</evidence>
<dbReference type="SUPFAM" id="SSF47672">
    <property type="entry name" value="Transferrin receptor-like dimerisation domain"/>
    <property type="match status" value="1"/>
</dbReference>
<dbReference type="AlphaFoldDB" id="A0A445CX89"/>
<dbReference type="PANTHER" id="PTHR10404">
    <property type="entry name" value="N-ACETYLATED-ALPHA-LINKED ACIDIC DIPEPTIDASE"/>
    <property type="match status" value="1"/>
</dbReference>
<dbReference type="FunFam" id="3.40.630.10:FF:000164">
    <property type="entry name" value="Os01g0740650 protein"/>
    <property type="match status" value="1"/>
</dbReference>
<keyword evidence="11" id="KW-0482">Metalloprotease</keyword>
<dbReference type="OrthoDB" id="5841748at2759"/>
<keyword evidence="6" id="KW-0479">Metal-binding</keyword>
<dbReference type="GO" id="GO:0005789">
    <property type="term" value="C:endoplasmic reticulum membrane"/>
    <property type="evidence" value="ECO:0007669"/>
    <property type="project" value="UniProtKB-SubCell"/>
</dbReference>
<keyword evidence="12 16" id="KW-0472">Membrane</keyword>
<evidence type="ECO:0000256" key="11">
    <source>
        <dbReference type="ARBA" id="ARBA00023049"/>
    </source>
</evidence>
<dbReference type="Gene3D" id="1.20.930.40">
    <property type="entry name" value="Transferrin receptor-like, dimerisation domain"/>
    <property type="match status" value="1"/>
</dbReference>
<evidence type="ECO:0000313" key="20">
    <source>
        <dbReference type="Proteomes" id="UP000289738"/>
    </source>
</evidence>